<proteinExistence type="inferred from homology"/>
<name>A0A3E5A587_9FIRM</name>
<keyword evidence="5" id="KW-0233">DNA recombination</keyword>
<reference evidence="9 10" key="1">
    <citation type="submission" date="2018-08" db="EMBL/GenBank/DDBJ databases">
        <title>A genome reference for cultivated species of the human gut microbiota.</title>
        <authorList>
            <person name="Zou Y."/>
            <person name="Xue W."/>
            <person name="Luo G."/>
        </authorList>
    </citation>
    <scope>NUCLEOTIDE SEQUENCE [LARGE SCALE GENOMIC DNA]</scope>
    <source>
        <strain evidence="9 10">OM06-11AA</strain>
    </source>
</reference>
<evidence type="ECO:0000256" key="1">
    <source>
        <dbReference type="ARBA" id="ARBA00003283"/>
    </source>
</evidence>
<accession>A0A3E5A587</accession>
<dbReference type="Pfam" id="PF00589">
    <property type="entry name" value="Phage_integrase"/>
    <property type="match status" value="1"/>
</dbReference>
<keyword evidence="3" id="KW-0229">DNA integration</keyword>
<dbReference type="PROSITE" id="PS51898">
    <property type="entry name" value="TYR_RECOMBINASE"/>
    <property type="match status" value="1"/>
</dbReference>
<dbReference type="GO" id="GO:0006310">
    <property type="term" value="P:DNA recombination"/>
    <property type="evidence" value="ECO:0007669"/>
    <property type="project" value="UniProtKB-KW"/>
</dbReference>
<evidence type="ECO:0000256" key="6">
    <source>
        <dbReference type="PROSITE-ProRule" id="PRU01248"/>
    </source>
</evidence>
<dbReference type="AlphaFoldDB" id="A0A3E5A587"/>
<comment type="function">
    <text evidence="1">Site-specific tyrosine recombinase, which acts by catalyzing the cutting and rejoining of the recombining DNA molecules.</text>
</comment>
<evidence type="ECO:0000259" key="7">
    <source>
        <dbReference type="PROSITE" id="PS51898"/>
    </source>
</evidence>
<dbReference type="Proteomes" id="UP000261222">
    <property type="component" value="Unassembled WGS sequence"/>
</dbReference>
<dbReference type="RefSeq" id="WP_117739335.1">
    <property type="nucleotide sequence ID" value="NZ_QSUB01000005.1"/>
</dbReference>
<dbReference type="Gene3D" id="1.10.150.130">
    <property type="match status" value="1"/>
</dbReference>
<dbReference type="PROSITE" id="PS51900">
    <property type="entry name" value="CB"/>
    <property type="match status" value="1"/>
</dbReference>
<evidence type="ECO:0000256" key="5">
    <source>
        <dbReference type="ARBA" id="ARBA00023172"/>
    </source>
</evidence>
<dbReference type="InterPro" id="IPR010998">
    <property type="entry name" value="Integrase_recombinase_N"/>
</dbReference>
<gene>
    <name evidence="9" type="ORF">DXB81_11500</name>
</gene>
<dbReference type="EMBL" id="QSUB01000005">
    <property type="protein sequence ID" value="RGN03768.1"/>
    <property type="molecule type" value="Genomic_DNA"/>
</dbReference>
<dbReference type="Gene3D" id="1.10.443.10">
    <property type="entry name" value="Intergrase catalytic core"/>
    <property type="match status" value="1"/>
</dbReference>
<evidence type="ECO:0000313" key="9">
    <source>
        <dbReference type="EMBL" id="RGN03768.1"/>
    </source>
</evidence>
<dbReference type="GO" id="GO:0015074">
    <property type="term" value="P:DNA integration"/>
    <property type="evidence" value="ECO:0007669"/>
    <property type="project" value="UniProtKB-KW"/>
</dbReference>
<evidence type="ECO:0000256" key="4">
    <source>
        <dbReference type="ARBA" id="ARBA00023125"/>
    </source>
</evidence>
<protein>
    <submittedName>
        <fullName evidence="9">Site-specific integrase</fullName>
    </submittedName>
</protein>
<comment type="caution">
    <text evidence="9">The sequence shown here is derived from an EMBL/GenBank/DDBJ whole genome shotgun (WGS) entry which is preliminary data.</text>
</comment>
<feature type="domain" description="Core-binding (CB)" evidence="8">
    <location>
        <begin position="101"/>
        <end position="192"/>
    </location>
</feature>
<sequence length="447" mass="50625">MSDRIVELKKMVQDGIITADIAEQAIVKIQETAIMEKKITMPTITEHVRKGKTQFTCMIPANLSRDGKRHQITGSTEEECKKKWTAAMYNVIENGTSSIPVTLGELMEEWMSKKRDVKKQTLAGYHSHYENHIKNKEFAKLKIKEIKLQDCKDIIADVVNFREKKDDREVGLGYNTVRHIKSEISMALDYAVANDYIRANYMSTVKINQGLCDNTRARESKAWSDEELQQLCKAAINEWDVNKKYRYSAVLIAMTFTGCRAGEFCALEWSDFDAKNKTLSITKNLTSYRDYEEDVHVQALSTPKTADSVRKIQLTDAAVWWLREIKRRQVECGILTNHIVSTRTGKIANQRDVDMRFKIFCKAAGVEYNPSHACRRSYASVLIDGGVPVAEVSRDLGHKKTTTTLNSYYKPRTSGTMTSKKNNVFVSAIAAPQVTAVTAAGSMSRTR</sequence>
<dbReference type="InterPro" id="IPR050090">
    <property type="entry name" value="Tyrosine_recombinase_XerCD"/>
</dbReference>
<evidence type="ECO:0000256" key="2">
    <source>
        <dbReference type="ARBA" id="ARBA00008857"/>
    </source>
</evidence>
<dbReference type="InterPro" id="IPR002104">
    <property type="entry name" value="Integrase_catalytic"/>
</dbReference>
<dbReference type="InterPro" id="IPR013762">
    <property type="entry name" value="Integrase-like_cat_sf"/>
</dbReference>
<evidence type="ECO:0000256" key="3">
    <source>
        <dbReference type="ARBA" id="ARBA00022908"/>
    </source>
</evidence>
<dbReference type="SUPFAM" id="SSF56349">
    <property type="entry name" value="DNA breaking-rejoining enzymes"/>
    <property type="match status" value="1"/>
</dbReference>
<comment type="similarity">
    <text evidence="2">Belongs to the 'phage' integrase family.</text>
</comment>
<dbReference type="PANTHER" id="PTHR30349:SF64">
    <property type="entry name" value="PROPHAGE INTEGRASE INTD-RELATED"/>
    <property type="match status" value="1"/>
</dbReference>
<dbReference type="GO" id="GO:0003677">
    <property type="term" value="F:DNA binding"/>
    <property type="evidence" value="ECO:0007669"/>
    <property type="project" value="UniProtKB-UniRule"/>
</dbReference>
<dbReference type="InterPro" id="IPR011010">
    <property type="entry name" value="DNA_brk_join_enz"/>
</dbReference>
<evidence type="ECO:0000313" key="10">
    <source>
        <dbReference type="Proteomes" id="UP000261222"/>
    </source>
</evidence>
<feature type="domain" description="Tyr recombinase" evidence="7">
    <location>
        <begin position="218"/>
        <end position="422"/>
    </location>
</feature>
<evidence type="ECO:0000259" key="8">
    <source>
        <dbReference type="PROSITE" id="PS51900"/>
    </source>
</evidence>
<dbReference type="PANTHER" id="PTHR30349">
    <property type="entry name" value="PHAGE INTEGRASE-RELATED"/>
    <property type="match status" value="1"/>
</dbReference>
<dbReference type="InterPro" id="IPR004107">
    <property type="entry name" value="Integrase_SAM-like_N"/>
</dbReference>
<dbReference type="InterPro" id="IPR044068">
    <property type="entry name" value="CB"/>
</dbReference>
<keyword evidence="4 6" id="KW-0238">DNA-binding</keyword>
<dbReference type="CDD" id="cd01189">
    <property type="entry name" value="INT_ICEBs1_C_like"/>
    <property type="match status" value="1"/>
</dbReference>
<dbReference type="Pfam" id="PF14659">
    <property type="entry name" value="Phage_int_SAM_3"/>
    <property type="match status" value="1"/>
</dbReference>
<organism evidence="9 10">
    <name type="scientific">Blautia obeum</name>
    <dbReference type="NCBI Taxonomy" id="40520"/>
    <lineage>
        <taxon>Bacteria</taxon>
        <taxon>Bacillati</taxon>
        <taxon>Bacillota</taxon>
        <taxon>Clostridia</taxon>
        <taxon>Lachnospirales</taxon>
        <taxon>Lachnospiraceae</taxon>
        <taxon>Blautia</taxon>
    </lineage>
</organism>